<protein>
    <submittedName>
        <fullName evidence="1">Uncharacterized protein</fullName>
    </submittedName>
</protein>
<accession>A0A2M7G6M8</accession>
<gene>
    <name evidence="1" type="ORF">COW36_07565</name>
</gene>
<dbReference type="Proteomes" id="UP000231019">
    <property type="component" value="Unassembled WGS sequence"/>
</dbReference>
<reference evidence="1 2" key="1">
    <citation type="submission" date="2017-09" db="EMBL/GenBank/DDBJ databases">
        <title>Depth-based differentiation of microbial function through sediment-hosted aquifers and enrichment of novel symbionts in the deep terrestrial subsurface.</title>
        <authorList>
            <person name="Probst A.J."/>
            <person name="Ladd B."/>
            <person name="Jarett J.K."/>
            <person name="Geller-Mcgrath D.E."/>
            <person name="Sieber C.M."/>
            <person name="Emerson J.B."/>
            <person name="Anantharaman K."/>
            <person name="Thomas B.C."/>
            <person name="Malmstrom R."/>
            <person name="Stieglmeier M."/>
            <person name="Klingl A."/>
            <person name="Woyke T."/>
            <person name="Ryan C.M."/>
            <person name="Banfield J.F."/>
        </authorList>
    </citation>
    <scope>NUCLEOTIDE SEQUENCE [LARGE SCALE GENOMIC DNA]</scope>
    <source>
        <strain evidence="1">CG17_big_fil_post_rev_8_21_14_2_50_48_46</strain>
    </source>
</reference>
<name>A0A2M7G6M8_9BACT</name>
<dbReference type="EMBL" id="PFFQ01000021">
    <property type="protein sequence ID" value="PIW17697.1"/>
    <property type="molecule type" value="Genomic_DNA"/>
</dbReference>
<comment type="caution">
    <text evidence="1">The sequence shown here is derived from an EMBL/GenBank/DDBJ whole genome shotgun (WGS) entry which is preliminary data.</text>
</comment>
<proteinExistence type="predicted"/>
<dbReference type="AlphaFoldDB" id="A0A2M7G6M8"/>
<sequence length="66" mass="7189">MSIFGNLFVDGAECPFGPQPALCFAEAQVKFIPPPVFEANPIPTPPTFPASSVLGSGYFSMKFWEY</sequence>
<organism evidence="1 2">
    <name type="scientific">bacterium (Candidatus Blackallbacteria) CG17_big_fil_post_rev_8_21_14_2_50_48_46</name>
    <dbReference type="NCBI Taxonomy" id="2014261"/>
    <lineage>
        <taxon>Bacteria</taxon>
        <taxon>Candidatus Blackallbacteria</taxon>
    </lineage>
</organism>
<evidence type="ECO:0000313" key="2">
    <source>
        <dbReference type="Proteomes" id="UP000231019"/>
    </source>
</evidence>
<evidence type="ECO:0000313" key="1">
    <source>
        <dbReference type="EMBL" id="PIW17697.1"/>
    </source>
</evidence>